<dbReference type="RefSeq" id="WP_103683212.1">
    <property type="nucleotide sequence ID" value="NZ_PQGG01000009.1"/>
</dbReference>
<accession>A0A2S4HJ58</accession>
<comment type="caution">
    <text evidence="4">The sequence shown here is derived from an EMBL/GenBank/DDBJ whole genome shotgun (WGS) entry which is preliminary data.</text>
</comment>
<keyword evidence="2" id="KW-0732">Signal</keyword>
<dbReference type="InterPro" id="IPR028082">
    <property type="entry name" value="Peripla_BP_I"/>
</dbReference>
<reference evidence="4" key="1">
    <citation type="submission" date="2018-01" db="EMBL/GenBank/DDBJ databases">
        <authorList>
            <person name="Yu X.-D."/>
        </authorList>
    </citation>
    <scope>NUCLEOTIDE SEQUENCE</scope>
    <source>
        <strain evidence="4">ZX-21</strain>
    </source>
</reference>
<comment type="similarity">
    <text evidence="1">Belongs to the leucine-binding protein family.</text>
</comment>
<protein>
    <submittedName>
        <fullName evidence="4">Branched-chain amino acid ABC transporter substrate-binding protein</fullName>
    </submittedName>
</protein>
<name>A0A2S4HJ58_9GAMM</name>
<dbReference type="OrthoDB" id="5341635at2"/>
<dbReference type="Gene3D" id="3.40.50.2300">
    <property type="match status" value="2"/>
</dbReference>
<evidence type="ECO:0000256" key="2">
    <source>
        <dbReference type="ARBA" id="ARBA00022729"/>
    </source>
</evidence>
<dbReference type="EMBL" id="PQGG01000009">
    <property type="protein sequence ID" value="POP54013.1"/>
    <property type="molecule type" value="Genomic_DNA"/>
</dbReference>
<dbReference type="NCBIfam" id="TIGR03863">
    <property type="entry name" value="PQQ_ABC_bind"/>
    <property type="match status" value="1"/>
</dbReference>
<dbReference type="CDD" id="cd06268">
    <property type="entry name" value="PBP1_ABC_transporter_LIVBP-like"/>
    <property type="match status" value="1"/>
</dbReference>
<dbReference type="Pfam" id="PF13458">
    <property type="entry name" value="Peripla_BP_6"/>
    <property type="match status" value="1"/>
</dbReference>
<evidence type="ECO:0000313" key="5">
    <source>
        <dbReference type="Proteomes" id="UP000237222"/>
    </source>
</evidence>
<dbReference type="AlphaFoldDB" id="A0A2S4HJ58"/>
<evidence type="ECO:0000259" key="3">
    <source>
        <dbReference type="Pfam" id="PF13458"/>
    </source>
</evidence>
<organism evidence="4 5">
    <name type="scientific">Zhongshania marina</name>
    <dbReference type="NCBI Taxonomy" id="2304603"/>
    <lineage>
        <taxon>Bacteria</taxon>
        <taxon>Pseudomonadati</taxon>
        <taxon>Pseudomonadota</taxon>
        <taxon>Gammaproteobacteria</taxon>
        <taxon>Cellvibrionales</taxon>
        <taxon>Spongiibacteraceae</taxon>
        <taxon>Zhongshania</taxon>
    </lineage>
</organism>
<dbReference type="InterPro" id="IPR028081">
    <property type="entry name" value="Leu-bd"/>
</dbReference>
<evidence type="ECO:0000313" key="4">
    <source>
        <dbReference type="EMBL" id="POP54013.1"/>
    </source>
</evidence>
<proteinExistence type="inferred from homology"/>
<sequence>MKTRIPTPLSLIITVVYLVLYSLSATALTKQQRDIPILFIEQKHVETPVLSNIRRTPETSGLDGTQLGINDNNTSGRFTGDNYQLKATLVNDDSEAAAAARAWIKDGNAFIVAKLPAAALLKLSRDEDIAKHAILFNILTKDDALRRSQCRPRLLHTIPSRAMLTDGLAQFLMSKRWKKWLLLRGQRVEDKLFSAALKRSAHRFGANIIEEREWQFNADLRRSAQNEIRLFSQAKDYDVTLIADEIGDIGEYIPYNTWLARPAAGTQGLTPTGWHWSIEQWGAAQLQNRFSDYAKRDMNDIDYAGWLAVRAIGEAVTRSNSIRGDEVYQYLMSDDFQLSAFKGRSLSFRKWNGQLRQPIPLVHPNALISQSPQEGYLHPHSEMDTLGYDRPEVNCAFEASIL</sequence>
<dbReference type="SUPFAM" id="SSF53822">
    <property type="entry name" value="Periplasmic binding protein-like I"/>
    <property type="match status" value="1"/>
</dbReference>
<evidence type="ECO:0000256" key="1">
    <source>
        <dbReference type="ARBA" id="ARBA00010062"/>
    </source>
</evidence>
<dbReference type="Proteomes" id="UP000237222">
    <property type="component" value="Unassembled WGS sequence"/>
</dbReference>
<feature type="domain" description="Leucine-binding protein" evidence="3">
    <location>
        <begin position="59"/>
        <end position="217"/>
    </location>
</feature>
<gene>
    <name evidence="4" type="ORF">C0068_04020</name>
</gene>
<dbReference type="InterPro" id="IPR022478">
    <property type="entry name" value="ABC_transptr_sub-bd_PQQ"/>
</dbReference>